<evidence type="ECO:0000256" key="1">
    <source>
        <dbReference type="SAM" id="MobiDB-lite"/>
    </source>
</evidence>
<feature type="compositionally biased region" description="Low complexity" evidence="1">
    <location>
        <begin position="1"/>
        <end position="13"/>
    </location>
</feature>
<organism evidence="2 3">
    <name type="scientific">Boletus edulis BED1</name>
    <dbReference type="NCBI Taxonomy" id="1328754"/>
    <lineage>
        <taxon>Eukaryota</taxon>
        <taxon>Fungi</taxon>
        <taxon>Dikarya</taxon>
        <taxon>Basidiomycota</taxon>
        <taxon>Agaricomycotina</taxon>
        <taxon>Agaricomycetes</taxon>
        <taxon>Agaricomycetidae</taxon>
        <taxon>Boletales</taxon>
        <taxon>Boletineae</taxon>
        <taxon>Boletaceae</taxon>
        <taxon>Boletoideae</taxon>
        <taxon>Boletus</taxon>
    </lineage>
</organism>
<reference evidence="2" key="2">
    <citation type="journal article" date="2020" name="Nat. Commun.">
        <title>Large-scale genome sequencing of mycorrhizal fungi provides insights into the early evolution of symbiotic traits.</title>
        <authorList>
            <person name="Miyauchi S."/>
            <person name="Kiss E."/>
            <person name="Kuo A."/>
            <person name="Drula E."/>
            <person name="Kohler A."/>
            <person name="Sanchez-Garcia M."/>
            <person name="Morin E."/>
            <person name="Andreopoulos B."/>
            <person name="Barry K.W."/>
            <person name="Bonito G."/>
            <person name="Buee M."/>
            <person name="Carver A."/>
            <person name="Chen C."/>
            <person name="Cichocki N."/>
            <person name="Clum A."/>
            <person name="Culley D."/>
            <person name="Crous P.W."/>
            <person name="Fauchery L."/>
            <person name="Girlanda M."/>
            <person name="Hayes R.D."/>
            <person name="Keri Z."/>
            <person name="LaButti K."/>
            <person name="Lipzen A."/>
            <person name="Lombard V."/>
            <person name="Magnuson J."/>
            <person name="Maillard F."/>
            <person name="Murat C."/>
            <person name="Nolan M."/>
            <person name="Ohm R.A."/>
            <person name="Pangilinan J."/>
            <person name="Pereira M.F."/>
            <person name="Perotto S."/>
            <person name="Peter M."/>
            <person name="Pfister S."/>
            <person name="Riley R."/>
            <person name="Sitrit Y."/>
            <person name="Stielow J.B."/>
            <person name="Szollosi G."/>
            <person name="Zifcakova L."/>
            <person name="Stursova M."/>
            <person name="Spatafora J.W."/>
            <person name="Tedersoo L."/>
            <person name="Vaario L.M."/>
            <person name="Yamada A."/>
            <person name="Yan M."/>
            <person name="Wang P."/>
            <person name="Xu J."/>
            <person name="Bruns T."/>
            <person name="Baldrian P."/>
            <person name="Vilgalys R."/>
            <person name="Dunand C."/>
            <person name="Henrissat B."/>
            <person name="Grigoriev I.V."/>
            <person name="Hibbett D."/>
            <person name="Nagy L.G."/>
            <person name="Martin F.M."/>
        </authorList>
    </citation>
    <scope>NUCLEOTIDE SEQUENCE</scope>
    <source>
        <strain evidence="2">BED1</strain>
    </source>
</reference>
<feature type="region of interest" description="Disordered" evidence="1">
    <location>
        <begin position="636"/>
        <end position="691"/>
    </location>
</feature>
<feature type="region of interest" description="Disordered" evidence="1">
    <location>
        <begin position="1"/>
        <end position="22"/>
    </location>
</feature>
<dbReference type="Proteomes" id="UP001194468">
    <property type="component" value="Unassembled WGS sequence"/>
</dbReference>
<accession>A0AAD4GLI0</accession>
<name>A0AAD4GLI0_BOLED</name>
<gene>
    <name evidence="2" type="ORF">L210DRAFT_3521895</name>
</gene>
<feature type="compositionally biased region" description="Polar residues" evidence="1">
    <location>
        <begin position="682"/>
        <end position="691"/>
    </location>
</feature>
<feature type="compositionally biased region" description="Polar residues" evidence="1">
    <location>
        <begin position="389"/>
        <end position="406"/>
    </location>
</feature>
<proteinExistence type="predicted"/>
<evidence type="ECO:0000313" key="2">
    <source>
        <dbReference type="EMBL" id="KAF8450981.1"/>
    </source>
</evidence>
<reference evidence="2" key="1">
    <citation type="submission" date="2019-10" db="EMBL/GenBank/DDBJ databases">
        <authorList>
            <consortium name="DOE Joint Genome Institute"/>
            <person name="Kuo A."/>
            <person name="Miyauchi S."/>
            <person name="Kiss E."/>
            <person name="Drula E."/>
            <person name="Kohler A."/>
            <person name="Sanchez-Garcia M."/>
            <person name="Andreopoulos B."/>
            <person name="Barry K.W."/>
            <person name="Bonito G."/>
            <person name="Buee M."/>
            <person name="Carver A."/>
            <person name="Chen C."/>
            <person name="Cichocki N."/>
            <person name="Clum A."/>
            <person name="Culley D."/>
            <person name="Crous P.W."/>
            <person name="Fauchery L."/>
            <person name="Girlanda M."/>
            <person name="Hayes R."/>
            <person name="Keri Z."/>
            <person name="LaButti K."/>
            <person name="Lipzen A."/>
            <person name="Lombard V."/>
            <person name="Magnuson J."/>
            <person name="Maillard F."/>
            <person name="Morin E."/>
            <person name="Murat C."/>
            <person name="Nolan M."/>
            <person name="Ohm R."/>
            <person name="Pangilinan J."/>
            <person name="Pereira M."/>
            <person name="Perotto S."/>
            <person name="Peter M."/>
            <person name="Riley R."/>
            <person name="Sitrit Y."/>
            <person name="Stielow B."/>
            <person name="Szollosi G."/>
            <person name="Zifcakova L."/>
            <person name="Stursova M."/>
            <person name="Spatafora J.W."/>
            <person name="Tedersoo L."/>
            <person name="Vaario L.-M."/>
            <person name="Yamada A."/>
            <person name="Yan M."/>
            <person name="Wang P."/>
            <person name="Xu J."/>
            <person name="Bruns T."/>
            <person name="Baldrian P."/>
            <person name="Vilgalys R."/>
            <person name="Henrissat B."/>
            <person name="Grigoriev I.V."/>
            <person name="Hibbett D."/>
            <person name="Nagy L.G."/>
            <person name="Martin F.M."/>
        </authorList>
    </citation>
    <scope>NUCLEOTIDE SEQUENCE</scope>
    <source>
        <strain evidence="2">BED1</strain>
    </source>
</reference>
<dbReference type="EMBL" id="WHUW01000002">
    <property type="protein sequence ID" value="KAF8450981.1"/>
    <property type="molecule type" value="Genomic_DNA"/>
</dbReference>
<sequence>MSSKLSLRQSQQLGAYDSASDHNSTYYSAETCGARSPPHISEVGAVTPAQAYACAIRTGETNDRDATLHYTIQRKQPLERKGKAYPYVEPSRLGYSRSPEQGLSFAQRLYASALSHKSSILPSSDIPVLQPVNYVPFSALPIAGGSQASLPTLVFDTSPEDSQPFNPQIPNSSSVAWLHSTNPQAYCFPLQNATPQPEVLRIHENLGPQGTSIETRPPVVAGRTAHLFPLGQQLATAPSPLAIKEYERLPNPYDAVIVDVAPVVLPSPAAAPRKDGLPDRLAQPSPEADLEVVPIYSLVDEQLPPPAFDDLQPENATEVTTEQSLAVSHETLPLEKALAQPSWSQSPPPFSFSHSSTASPAYALPDEISYPAGASKSMLQTAGILIPSGASSSDAPSVVPTNFQSPNPIPLVSSSTSPPPSNSHSLISVLPHSPVRQSIRPSCDPLSAHKMTSISPPPVNYHTKPTATQRHDFPPVVKVAEDNYAIDTLTRSMSNMMGGPSFNTYSLTSETLPCGRQNILGTSPGNQPNNLIALSSHPSGTRETMGSLKQGTPRTEAESLIQEAYQRPTHGGTAGKAGYRIQGSGSVNPPVVNILPLRYSLPTNSSLDPIPPGYSHTEGSGTVEDGLILNQFGETVATSSSRSSHPDRRQTAPDRSFPYPLQPSHHTINQDINGAVAHPGPGSSTPKKLLA</sequence>
<dbReference type="AlphaFoldDB" id="A0AAD4GLI0"/>
<keyword evidence="3" id="KW-1185">Reference proteome</keyword>
<protein>
    <submittedName>
        <fullName evidence="2">Uncharacterized protein</fullName>
    </submittedName>
</protein>
<evidence type="ECO:0000313" key="3">
    <source>
        <dbReference type="Proteomes" id="UP001194468"/>
    </source>
</evidence>
<comment type="caution">
    <text evidence="2">The sequence shown here is derived from an EMBL/GenBank/DDBJ whole genome shotgun (WGS) entry which is preliminary data.</text>
</comment>
<feature type="region of interest" description="Disordered" evidence="1">
    <location>
        <begin position="389"/>
        <end position="424"/>
    </location>
</feature>